<dbReference type="AlphaFoldDB" id="Q6YRS0"/>
<dbReference type="Gene3D" id="3.10.20.480">
    <property type="entry name" value="Antirestriction protein ArdA, domain 1"/>
    <property type="match status" value="1"/>
</dbReference>
<keyword evidence="3" id="KW-1185">Reference proteome</keyword>
<evidence type="ECO:0000313" key="2">
    <source>
        <dbReference type="EMBL" id="BAD02141.1"/>
    </source>
</evidence>
<dbReference type="InParanoid" id="Q6YRS0"/>
<geneLocation type="plasmid" evidence="2 3">
    <name>pSYSX</name>
</geneLocation>
<keyword evidence="2" id="KW-0614">Plasmid</keyword>
<dbReference type="EnsemblBacteria" id="BAD02082">
    <property type="protein sequence ID" value="BAD02082"/>
    <property type="gene ID" value="BAD02082"/>
</dbReference>
<dbReference type="InterPro" id="IPR009899">
    <property type="entry name" value="ArdA"/>
</dbReference>
<dbReference type="Proteomes" id="UP000001425">
    <property type="component" value="Plasmid pSYSX"/>
</dbReference>
<dbReference type="InterPro" id="IPR041893">
    <property type="entry name" value="ArdA_dom3"/>
</dbReference>
<name>Q6YRS0_SYNY3</name>
<dbReference type="InterPro" id="IPR041895">
    <property type="entry name" value="ArdA_dom1"/>
</dbReference>
<evidence type="ECO:0000313" key="1">
    <source>
        <dbReference type="EMBL" id="BAD02082.1"/>
    </source>
</evidence>
<dbReference type="EMBL" id="AP006585">
    <property type="protein sequence ID" value="BAD02082.1"/>
    <property type="molecule type" value="Genomic_DNA"/>
</dbReference>
<accession>Q6YRS0</accession>
<dbReference type="EMBL" id="AP006585">
    <property type="protein sequence ID" value="BAD02141.1"/>
    <property type="molecule type" value="Genomic_DNA"/>
</dbReference>
<dbReference type="Gene3D" id="1.10.10.1190">
    <property type="entry name" value="Antirestriction protein ArdA, domain 3"/>
    <property type="match status" value="1"/>
</dbReference>
<dbReference type="EnsemblBacteria" id="BAD02141">
    <property type="protein sequence ID" value="BAD02141"/>
    <property type="gene ID" value="BAD02141"/>
</dbReference>
<evidence type="ECO:0000313" key="3">
    <source>
        <dbReference type="Proteomes" id="UP000001425"/>
    </source>
</evidence>
<dbReference type="KEGG" id="syn:slr6084"/>
<reference evidence="2 3" key="1">
    <citation type="journal article" date="2003" name="DNA Res.">
        <title>Structural analysis of four large plasmids harboring in a unicellular cyanobacterium, Synechocystis sp. PCC 6803.</title>
        <authorList>
            <person name="Kaneko T."/>
            <person name="Nakamura Y."/>
            <person name="Sasamoto S."/>
            <person name="Watanabe A."/>
            <person name="Kohara M."/>
            <person name="Matsumoto M."/>
            <person name="Shimpo S."/>
            <person name="Yamada M."/>
            <person name="Tabata S."/>
        </authorList>
    </citation>
    <scope>NUCLEOTIDE SEQUENCE [LARGE SCALE GENOMIC DNA]</scope>
    <source>
        <strain evidence="2">PCC 6803</strain>
        <strain evidence="3">PCC 6803 / Kazusa</strain>
        <plasmid evidence="3">Plasmid pSYSX</plasmid>
    </source>
</reference>
<organism evidence="2 3">
    <name type="scientific">Synechocystis sp. (strain ATCC 27184 / PCC 6803 / Kazusa)</name>
    <dbReference type="NCBI Taxonomy" id="1111708"/>
    <lineage>
        <taxon>Bacteria</taxon>
        <taxon>Bacillati</taxon>
        <taxon>Cyanobacteriota</taxon>
        <taxon>Cyanophyceae</taxon>
        <taxon>Synechococcales</taxon>
        <taxon>Merismopediaceae</taxon>
        <taxon>Synechocystis</taxon>
    </lineage>
</organism>
<dbReference type="KEGG" id="syn:slr6025"/>
<gene>
    <name evidence="1" type="ordered locus">slr6025</name>
    <name evidence="2" type="ordered locus">slr6084</name>
</gene>
<dbReference type="Pfam" id="PF07275">
    <property type="entry name" value="ArdA"/>
    <property type="match status" value="1"/>
</dbReference>
<sequence>MLSPEIYVACLASYNNGLLHGEWISANQDEDEIMAEIEAMLKASPMRDAEEWAIHDYQNFGGIELKEYEDIETIAKLGQALAEHGEAMAAYYKCYDNLENFEDYYLGEYESEQDFVYDYFEQTGQLEAIEKAGLDSFYIDFEKLAHDWFINDFYSAEISYNKVYVFSRH</sequence>
<protein>
    <submittedName>
        <fullName evidence="1">Slr6025 protein</fullName>
    </submittedName>
    <submittedName>
        <fullName evidence="2">Slr6084 protein</fullName>
    </submittedName>
</protein>
<proteinExistence type="predicted"/>